<dbReference type="PROSITE" id="PS50171">
    <property type="entry name" value="ZF_MATRIN"/>
    <property type="match status" value="1"/>
</dbReference>
<evidence type="ECO:0000256" key="1">
    <source>
        <dbReference type="ARBA" id="ARBA00004123"/>
    </source>
</evidence>
<gene>
    <name evidence="8" type="ORF">SCHPADRAFT_818122</name>
</gene>
<feature type="compositionally biased region" description="Basic and acidic residues" evidence="6">
    <location>
        <begin position="188"/>
        <end position="198"/>
    </location>
</feature>
<evidence type="ECO:0000256" key="2">
    <source>
        <dbReference type="ARBA" id="ARBA00022723"/>
    </source>
</evidence>
<dbReference type="InterPro" id="IPR003604">
    <property type="entry name" value="Matrin/U1-like-C_Znf_C2H2"/>
</dbReference>
<dbReference type="AlphaFoldDB" id="A0A0H2S6A3"/>
<dbReference type="GO" id="GO:0000398">
    <property type="term" value="P:mRNA splicing, via spliceosome"/>
    <property type="evidence" value="ECO:0007669"/>
    <property type="project" value="InterPro"/>
</dbReference>
<dbReference type="OrthoDB" id="191651at2759"/>
<evidence type="ECO:0000256" key="4">
    <source>
        <dbReference type="ARBA" id="ARBA00022833"/>
    </source>
</evidence>
<dbReference type="STRING" id="27342.A0A0H2S6A3"/>
<evidence type="ECO:0000259" key="7">
    <source>
        <dbReference type="PROSITE" id="PS50171"/>
    </source>
</evidence>
<dbReference type="InterPro" id="IPR036236">
    <property type="entry name" value="Znf_C2H2_sf"/>
</dbReference>
<name>A0A0H2S6A3_9AGAM</name>
<feature type="region of interest" description="Disordered" evidence="6">
    <location>
        <begin position="225"/>
        <end position="337"/>
    </location>
</feature>
<dbReference type="InParanoid" id="A0A0H2S6A3"/>
<sequence>MSEYWVSRKKYWCKYCEIYITDDAPSKTQHENGLRHKGNKERFVKNLYKQGERRKKDLDEEKREMARIELAANAAFAKDVSAGHASASSSKSMLQSTPEPSSSRKPPPKPTSAFSNYSTAESLGYTDPDEEIRKLRQAQGVVGQWEIVAPPPPPLPGTQSVKEEEDVKPAEATTDNADQPPGAQGNAAEHDNETDARHFKIRKRKLDLGLDDLWDPGDIPIKLKAPKTDAVEGPAPVNGVLAASTSSGTDTQQQSLDSAPDRPKWISKGWTRATQQEAETESAVAPLSHIQERGASNHNSDDPKTEAMVESPSIMSEDARPGGIVKPPISASINHEQELDIDVKPVVKEEEASTQLMAPTSLFRKRKIPAKR</sequence>
<protein>
    <recommendedName>
        <fullName evidence="7">Matrin-type domain-containing protein</fullName>
    </recommendedName>
</protein>
<organism evidence="8 9">
    <name type="scientific">Schizopora paradoxa</name>
    <dbReference type="NCBI Taxonomy" id="27342"/>
    <lineage>
        <taxon>Eukaryota</taxon>
        <taxon>Fungi</taxon>
        <taxon>Dikarya</taxon>
        <taxon>Basidiomycota</taxon>
        <taxon>Agaricomycotina</taxon>
        <taxon>Agaricomycetes</taxon>
        <taxon>Hymenochaetales</taxon>
        <taxon>Schizoporaceae</taxon>
        <taxon>Schizopora</taxon>
    </lineage>
</organism>
<comment type="subcellular location">
    <subcellularLocation>
        <location evidence="1">Nucleus</location>
    </subcellularLocation>
</comment>
<reference evidence="8 9" key="1">
    <citation type="submission" date="2015-04" db="EMBL/GenBank/DDBJ databases">
        <title>Complete genome sequence of Schizopora paradoxa KUC8140, a cosmopolitan wood degrader in East Asia.</title>
        <authorList>
            <consortium name="DOE Joint Genome Institute"/>
            <person name="Min B."/>
            <person name="Park H."/>
            <person name="Jang Y."/>
            <person name="Kim J.-J."/>
            <person name="Kim K.H."/>
            <person name="Pangilinan J."/>
            <person name="Lipzen A."/>
            <person name="Riley R."/>
            <person name="Grigoriev I.V."/>
            <person name="Spatafora J.W."/>
            <person name="Choi I.-G."/>
        </authorList>
    </citation>
    <scope>NUCLEOTIDE SEQUENCE [LARGE SCALE GENOMIC DNA]</scope>
    <source>
        <strain evidence="8 9">KUC8140</strain>
    </source>
</reference>
<evidence type="ECO:0000256" key="6">
    <source>
        <dbReference type="SAM" id="MobiDB-lite"/>
    </source>
</evidence>
<feature type="compositionally biased region" description="Low complexity" evidence="6">
    <location>
        <begin position="244"/>
        <end position="258"/>
    </location>
</feature>
<keyword evidence="4" id="KW-0862">Zinc</keyword>
<dbReference type="GO" id="GO:0008270">
    <property type="term" value="F:zinc ion binding"/>
    <property type="evidence" value="ECO:0007669"/>
    <property type="project" value="UniProtKB-KW"/>
</dbReference>
<dbReference type="SUPFAM" id="SSF57667">
    <property type="entry name" value="beta-beta-alpha zinc fingers"/>
    <property type="match status" value="1"/>
</dbReference>
<dbReference type="Pfam" id="PF06220">
    <property type="entry name" value="zf-U1"/>
    <property type="match status" value="1"/>
</dbReference>
<evidence type="ECO:0000256" key="3">
    <source>
        <dbReference type="ARBA" id="ARBA00022771"/>
    </source>
</evidence>
<feature type="region of interest" description="Disordered" evidence="6">
    <location>
        <begin position="78"/>
        <end position="198"/>
    </location>
</feature>
<dbReference type="Proteomes" id="UP000053477">
    <property type="component" value="Unassembled WGS sequence"/>
</dbReference>
<dbReference type="Gene3D" id="3.30.160.60">
    <property type="entry name" value="Classic Zinc Finger"/>
    <property type="match status" value="1"/>
</dbReference>
<dbReference type="PANTHER" id="PTHR13173:SF10">
    <property type="entry name" value="WW DOMAIN-BINDING PROTEIN 4"/>
    <property type="match status" value="1"/>
</dbReference>
<dbReference type="SMART" id="SM00451">
    <property type="entry name" value="ZnF_U1"/>
    <property type="match status" value="1"/>
</dbReference>
<evidence type="ECO:0000256" key="5">
    <source>
        <dbReference type="ARBA" id="ARBA00023242"/>
    </source>
</evidence>
<feature type="region of interest" description="Disordered" evidence="6">
    <location>
        <begin position="26"/>
        <end position="60"/>
    </location>
</feature>
<proteinExistence type="predicted"/>
<keyword evidence="3" id="KW-0863">Zinc-finger</keyword>
<feature type="domain" description="Matrin-type" evidence="7">
    <location>
        <begin position="11"/>
        <end position="42"/>
    </location>
</feature>
<dbReference type="InterPro" id="IPR013085">
    <property type="entry name" value="U1-CZ_Znf_C2H2"/>
</dbReference>
<evidence type="ECO:0000313" key="8">
    <source>
        <dbReference type="EMBL" id="KLO19434.1"/>
    </source>
</evidence>
<dbReference type="InterPro" id="IPR000690">
    <property type="entry name" value="Matrin/U1-C_Znf_C2H2"/>
</dbReference>
<dbReference type="EMBL" id="KQ085886">
    <property type="protein sequence ID" value="KLO19434.1"/>
    <property type="molecule type" value="Genomic_DNA"/>
</dbReference>
<dbReference type="PANTHER" id="PTHR13173">
    <property type="entry name" value="WW DOMAIN BINDING PROTEIN 4"/>
    <property type="match status" value="1"/>
</dbReference>
<feature type="compositionally biased region" description="Low complexity" evidence="6">
    <location>
        <begin position="82"/>
        <end position="104"/>
    </location>
</feature>
<dbReference type="InterPro" id="IPR040023">
    <property type="entry name" value="WBP4"/>
</dbReference>
<accession>A0A0H2S6A3</accession>
<dbReference type="GO" id="GO:0071011">
    <property type="term" value="C:precatalytic spliceosome"/>
    <property type="evidence" value="ECO:0007669"/>
    <property type="project" value="TreeGrafter"/>
</dbReference>
<evidence type="ECO:0000313" key="9">
    <source>
        <dbReference type="Proteomes" id="UP000053477"/>
    </source>
</evidence>
<dbReference type="GO" id="GO:0003723">
    <property type="term" value="F:RNA binding"/>
    <property type="evidence" value="ECO:0007669"/>
    <property type="project" value="TreeGrafter"/>
</dbReference>
<keyword evidence="2" id="KW-0479">Metal-binding</keyword>
<dbReference type="FunCoup" id="A0A0H2S6A3">
    <property type="interactions" value="18"/>
</dbReference>
<keyword evidence="9" id="KW-1185">Reference proteome</keyword>
<keyword evidence="5" id="KW-0539">Nucleus</keyword>